<organism evidence="1 2">
    <name type="scientific">Sphaerotilus sulfidivorans</name>
    <dbReference type="NCBI Taxonomy" id="639200"/>
    <lineage>
        <taxon>Bacteria</taxon>
        <taxon>Pseudomonadati</taxon>
        <taxon>Pseudomonadota</taxon>
        <taxon>Betaproteobacteria</taxon>
        <taxon>Burkholderiales</taxon>
        <taxon>Sphaerotilaceae</taxon>
        <taxon>Sphaerotilus</taxon>
    </lineage>
</organism>
<dbReference type="AlphaFoldDB" id="A0A5C1Q268"/>
<protein>
    <submittedName>
        <fullName evidence="1">Type I-F CRISPR-associated protein Csy1</fullName>
    </submittedName>
</protein>
<accession>A0A5C1Q268</accession>
<dbReference type="OrthoDB" id="9815616at2"/>
<sequence length="442" mass="49319">MSKGGPTVPNLSGRPADIRQHIHHAVQQRLAALLDQVKGSDAAAETRRAALRETWRWPQLLHEGLKYLGQVQLATHLVKAVHPDPPVRSATNLLVRPQDMPVLQEVGSHVLGEDFDLDATGNGAVNKKVADLAAVLMETRFEGQSLLARLQANDADIVAALGLEAEPAALLADIAGQRCPTPASHRKLKQLYWLTGADPRQDGDYHLLAPLYATSLAHRVFKRLRAERFGDAARQAQEARKAGQFHERPLRSWPGMAEQNLGGTKPQNISQLNSERRGSNFLLASRPPQWRSADVVPLLQTETLFHRFGWRPEVRSGVRALRRFLATQPSQSKDTRDARDDLAEALTDQFLLFAAEVRELPPGWSDVPECRLPDCERAFLDRRPTQIPGDWPEELAGRYANWLNAQLGTTDALKMGDAEHAHWRRDLLEALADHKQELIHAE</sequence>
<dbReference type="NCBIfam" id="TIGR02564">
    <property type="entry name" value="cas_Csy1"/>
    <property type="match status" value="1"/>
</dbReference>
<dbReference type="KEGG" id="snn:EWH46_09335"/>
<dbReference type="EMBL" id="CP035708">
    <property type="protein sequence ID" value="QEN00956.1"/>
    <property type="molecule type" value="Genomic_DNA"/>
</dbReference>
<dbReference type="InterPro" id="IPR013397">
    <property type="entry name" value="CRISPR-assoc_prot_Csy1"/>
</dbReference>
<evidence type="ECO:0000313" key="2">
    <source>
        <dbReference type="Proteomes" id="UP000323522"/>
    </source>
</evidence>
<dbReference type="Proteomes" id="UP000323522">
    <property type="component" value="Chromosome"/>
</dbReference>
<proteinExistence type="predicted"/>
<name>A0A5C1Q268_9BURK</name>
<evidence type="ECO:0000313" key="1">
    <source>
        <dbReference type="EMBL" id="QEN00956.1"/>
    </source>
</evidence>
<gene>
    <name evidence="1" type="primary">csy1</name>
    <name evidence="1" type="ORF">EWH46_09335</name>
</gene>
<dbReference type="Pfam" id="PF09611">
    <property type="entry name" value="Cas_Csy1"/>
    <property type="match status" value="1"/>
</dbReference>
<reference evidence="1 2" key="1">
    <citation type="submission" date="2019-02" db="EMBL/GenBank/DDBJ databases">
        <title>Complete Genome Sequence and Methylome Analysis of Sphaerotilus natans subsp. sulfidivorans D-507.</title>
        <authorList>
            <person name="Fomenkov A."/>
            <person name="Gridneva E."/>
            <person name="Smolyakov D."/>
            <person name="Dubinina G."/>
            <person name="Vincze T."/>
            <person name="Grabovich M."/>
            <person name="Roberts R.J."/>
        </authorList>
    </citation>
    <scope>NUCLEOTIDE SEQUENCE [LARGE SCALE GENOMIC DNA]</scope>
    <source>
        <strain evidence="1 2">D-507</strain>
    </source>
</reference>